<proteinExistence type="predicted"/>
<dbReference type="Gene3D" id="3.30.420.280">
    <property type="match status" value="1"/>
</dbReference>
<sequence>MLLAMGGEGSGKSFHGGLYATCRMFYDLQFNGSLYWVVGADFEDARKDFDYIVGFQQQLDNVAQLSQPSHLDQQCVLTTKTGQKVVTISSYDFTKIAREEPDGIVGAEVSRWYQETLDRCEGRLIRKYPHAWGIFTGSFESSDGWLPTLYNFGQGPNDRDLRSFSIPSWANRVKFPLGREDPAIKRAEAGRSPEKFLERFGGKPVPSRRLVCHTFRVSQHVDYSLAYDPDLPLYVGIDPGGVVYAIVFVQFPEDGGINIIDEIYVHRWTHEAVISEVLGRPYGKLIEGGAIDIAAKQNQNAMPIALDEWYKDTGLMLWAQKQLVDDTVERLSWALSNNPNTGRPRLRIHPQCTGLIAEMGGGPSPVPDGGAWMRYENREGLGPPMRKNDHACKALGYLLGGPYGQQAMDKSINDYQSVSYVGESLYSRRSRSTEDSADYIWRR</sequence>
<name>A0A075H808_9ARCH</name>
<evidence type="ECO:0000313" key="1">
    <source>
        <dbReference type="EMBL" id="AIF12179.1"/>
    </source>
</evidence>
<reference evidence="1" key="1">
    <citation type="journal article" date="2014" name="Genome Biol. Evol.">
        <title>Pangenome evidence for extensive interdomain horizontal transfer affecting lineage core and shell genes in uncultured planktonic thaumarchaeota and euryarchaeota.</title>
        <authorList>
            <person name="Deschamps P."/>
            <person name="Zivanovic Y."/>
            <person name="Moreira D."/>
            <person name="Rodriguez-Valera F."/>
            <person name="Lopez-Garcia P."/>
        </authorList>
    </citation>
    <scope>NUCLEOTIDE SEQUENCE</scope>
</reference>
<dbReference type="EMBL" id="KF900939">
    <property type="protein sequence ID" value="AIF12179.1"/>
    <property type="molecule type" value="Genomic_DNA"/>
</dbReference>
<accession>A0A075H808</accession>
<protein>
    <submittedName>
        <fullName evidence="1">Uncharacterized protein</fullName>
    </submittedName>
</protein>
<organism evidence="1">
    <name type="scientific">uncultured marine thaumarchaeote KM3_54_G11</name>
    <dbReference type="NCBI Taxonomy" id="1456193"/>
    <lineage>
        <taxon>Archaea</taxon>
        <taxon>Nitrososphaerota</taxon>
        <taxon>environmental samples</taxon>
    </lineage>
</organism>
<dbReference type="AlphaFoldDB" id="A0A075H808"/>